<evidence type="ECO:0000313" key="1">
    <source>
        <dbReference type="EMBL" id="CAG6648483.1"/>
    </source>
</evidence>
<dbReference type="EMBL" id="HBUF01152260">
    <property type="protein sequence ID" value="CAG6648483.1"/>
    <property type="molecule type" value="Transcribed_RNA"/>
</dbReference>
<organism evidence="1">
    <name type="scientific">Cacopsylla melanoneura</name>
    <dbReference type="NCBI Taxonomy" id="428564"/>
    <lineage>
        <taxon>Eukaryota</taxon>
        <taxon>Metazoa</taxon>
        <taxon>Ecdysozoa</taxon>
        <taxon>Arthropoda</taxon>
        <taxon>Hexapoda</taxon>
        <taxon>Insecta</taxon>
        <taxon>Pterygota</taxon>
        <taxon>Neoptera</taxon>
        <taxon>Paraneoptera</taxon>
        <taxon>Hemiptera</taxon>
        <taxon>Sternorrhyncha</taxon>
        <taxon>Psylloidea</taxon>
        <taxon>Psyllidae</taxon>
        <taxon>Psyllinae</taxon>
        <taxon>Cacopsylla</taxon>
    </lineage>
</organism>
<sequence length="211" mass="23381">MMMTMKKRRMSQKTRAVSISVRKAAHVCRGDLVNIVASVNRDTVESTARQRLPVTRCKLASFTRRTGASLANQSKWRVAKGAVAPAAVGRAKPSAAKCVSFAATAVSTRRTLRLCASARVRRNATDYQAPPLHPKLLYHKFISPMTKSTTHPGCSSTPGQSSSLGSLSTLYIFPFSLSCFWWLSGHSVYVSTFCSPDYWQTTFFKFITRFD</sequence>
<proteinExistence type="predicted"/>
<name>A0A8D8W7A7_9HEMI</name>
<dbReference type="EMBL" id="HBUF01152258">
    <property type="protein sequence ID" value="CAG6648475.1"/>
    <property type="molecule type" value="Transcribed_RNA"/>
</dbReference>
<dbReference type="AlphaFoldDB" id="A0A8D8W7A7"/>
<protein>
    <submittedName>
        <fullName evidence="1">Uncharacterized protein</fullName>
    </submittedName>
</protein>
<accession>A0A8D8W7A7</accession>
<dbReference type="EMBL" id="HBUF01152259">
    <property type="protein sequence ID" value="CAG6648479.1"/>
    <property type="molecule type" value="Transcribed_RNA"/>
</dbReference>
<reference evidence="1" key="1">
    <citation type="submission" date="2021-05" db="EMBL/GenBank/DDBJ databases">
        <authorList>
            <person name="Alioto T."/>
            <person name="Alioto T."/>
            <person name="Gomez Garrido J."/>
        </authorList>
    </citation>
    <scope>NUCLEOTIDE SEQUENCE</scope>
</reference>